<reference evidence="3" key="2">
    <citation type="submission" date="2022-09" db="EMBL/GenBank/DDBJ databases">
        <title>Multidrug resistance Raoultella ornithinolytica Strain MQB_Silv_108.</title>
        <authorList>
            <person name="Quintela-Baluja M."/>
        </authorList>
    </citation>
    <scope>NUCLEOTIDE SEQUENCE</scope>
    <source>
        <strain evidence="3">MQB_Silv_108</strain>
    </source>
</reference>
<keyword evidence="6" id="KW-1185">Reference proteome</keyword>
<dbReference type="PaxDb" id="1286170-RORB6_20235"/>
<dbReference type="EMBL" id="CP104450">
    <property type="protein sequence ID" value="UXE38484.1"/>
    <property type="molecule type" value="Genomic_DNA"/>
</dbReference>
<dbReference type="Proteomes" id="UP001350972">
    <property type="component" value="Chromosome"/>
</dbReference>
<accession>A0A1Y6GH50</accession>
<evidence type="ECO:0000313" key="3">
    <source>
        <dbReference type="EMBL" id="UXE38484.1"/>
    </source>
</evidence>
<reference evidence="2 5" key="1">
    <citation type="submission" date="2017-07" db="EMBL/GenBank/DDBJ databases">
        <title>Raoultella ornithinolytica strain HH3 draft genome.</title>
        <authorList>
            <person name="Duceppe M.-O."/>
            <person name="Huang H."/>
            <person name="Phipps-Todd B."/>
        </authorList>
    </citation>
    <scope>NUCLEOTIDE SEQUENCE [LARGE SCALE GENOMIC DNA]</scope>
    <source>
        <strain evidence="2 5">HH3</strain>
    </source>
</reference>
<evidence type="ECO:0000313" key="5">
    <source>
        <dbReference type="Proteomes" id="UP000229713"/>
    </source>
</evidence>
<dbReference type="STRING" id="54291.TE10_00760"/>
<feature type="chain" id="PRO_5015073112" description="Lipoprotein" evidence="1">
    <location>
        <begin position="19"/>
        <end position="129"/>
    </location>
</feature>
<proteinExistence type="predicted"/>
<evidence type="ECO:0000313" key="4">
    <source>
        <dbReference type="EMBL" id="WWC12060.1"/>
    </source>
</evidence>
<dbReference type="GeneID" id="93751811"/>
<evidence type="ECO:0008006" key="7">
    <source>
        <dbReference type="Google" id="ProtNLM"/>
    </source>
</evidence>
<dbReference type="EMBL" id="NKYI01000034">
    <property type="protein sequence ID" value="PIK81137.1"/>
    <property type="molecule type" value="Genomic_DNA"/>
</dbReference>
<reference evidence="4 6" key="3">
    <citation type="submission" date="2024-02" db="EMBL/GenBank/DDBJ databases">
        <title>Tn5403 promotes plasmid rearrangements and degradation of the Klebsiella pneumoniae carbapenemase (KPC) transposon Tn4401.</title>
        <authorList>
            <person name="Sheppard A.E."/>
            <person name="Barry K.E."/>
            <person name="Parikh H.I."/>
            <person name="Vegesana K."/>
            <person name="Sebra R."/>
            <person name="George S."/>
            <person name="Sanderson N.D."/>
            <person name="Stoesser N."/>
            <person name="Eyre D.W."/>
            <person name="Crook D.W."/>
            <person name="Walker A.S."/>
            <person name="Mathers A.J."/>
        </authorList>
    </citation>
    <scope>NUCLEOTIDE SEQUENCE [LARGE SCALE GENOMIC DNA]</scope>
    <source>
        <strain evidence="4 6">CAV1921</strain>
    </source>
</reference>
<dbReference type="PROSITE" id="PS51257">
    <property type="entry name" value="PROKAR_LIPOPROTEIN"/>
    <property type="match status" value="1"/>
</dbReference>
<name>A0A1Y6GH50_RAOOR</name>
<dbReference type="eggNOG" id="ENOG50330UM">
    <property type="taxonomic scope" value="Bacteria"/>
</dbReference>
<keyword evidence="1" id="KW-0732">Signal</keyword>
<protein>
    <recommendedName>
        <fullName evidence="7">Lipoprotein</fullName>
    </recommendedName>
</protein>
<dbReference type="AlphaFoldDB" id="A0A1Y6GH50"/>
<evidence type="ECO:0000256" key="1">
    <source>
        <dbReference type="SAM" id="SignalP"/>
    </source>
</evidence>
<dbReference type="EMBL" id="CP145163">
    <property type="protein sequence ID" value="WWC12060.1"/>
    <property type="molecule type" value="Genomic_DNA"/>
</dbReference>
<feature type="signal peptide" evidence="1">
    <location>
        <begin position="1"/>
        <end position="18"/>
    </location>
</feature>
<evidence type="ECO:0000313" key="2">
    <source>
        <dbReference type="EMBL" id="PIK81137.1"/>
    </source>
</evidence>
<evidence type="ECO:0000313" key="6">
    <source>
        <dbReference type="Proteomes" id="UP001350972"/>
    </source>
</evidence>
<dbReference type="Proteomes" id="UP001064206">
    <property type="component" value="Chromosome"/>
</dbReference>
<sequence>MKKYVQWFAAIAVAGALAGCARTAPVEQIQTAVSAGHTEDQVKQAILRAGVQRQWIMSQTAPGAIAARQQARDHVVEVRINYSASGYSIHYVSSSNMMASGGKIHKNYNRWVHNLDKDIQVNLAAGSSL</sequence>
<dbReference type="RefSeq" id="WP_004868592.1">
    <property type="nucleotide sequence ID" value="NZ_ABDFAB020000009.1"/>
</dbReference>
<organism evidence="2 5">
    <name type="scientific">Raoultella ornithinolytica</name>
    <name type="common">Klebsiella ornithinolytica</name>
    <dbReference type="NCBI Taxonomy" id="54291"/>
    <lineage>
        <taxon>Bacteria</taxon>
        <taxon>Pseudomonadati</taxon>
        <taxon>Pseudomonadota</taxon>
        <taxon>Gammaproteobacteria</taxon>
        <taxon>Enterobacterales</taxon>
        <taxon>Enterobacteriaceae</taxon>
        <taxon>Klebsiella/Raoultella group</taxon>
        <taxon>Raoultella</taxon>
    </lineage>
</organism>
<gene>
    <name evidence="2" type="ORF">CFY86_25925</name>
    <name evidence="4" type="ORF">LM286_01470</name>
    <name evidence="3" type="ORF">N2J37_01425</name>
</gene>
<dbReference type="Proteomes" id="UP000229713">
    <property type="component" value="Unassembled WGS sequence"/>
</dbReference>